<evidence type="ECO:0000256" key="3">
    <source>
        <dbReference type="ARBA" id="ARBA00022771"/>
    </source>
</evidence>
<feature type="region of interest" description="Disordered" evidence="6">
    <location>
        <begin position="230"/>
        <end position="371"/>
    </location>
</feature>
<reference evidence="9" key="1">
    <citation type="submission" date="2015-09" db="EMBL/GenBank/DDBJ databases">
        <authorList>
            <consortium name="Pathogen Informatics"/>
        </authorList>
    </citation>
    <scope>NUCLEOTIDE SEQUENCE [LARGE SCALE GENOMIC DNA]</scope>
    <source>
        <strain evidence="9">Lake Konstanz</strain>
    </source>
</reference>
<dbReference type="GO" id="GO:0048205">
    <property type="term" value="P:COPI coating of Golgi vesicle"/>
    <property type="evidence" value="ECO:0007669"/>
    <property type="project" value="TreeGrafter"/>
</dbReference>
<feature type="domain" description="Arf-GAP" evidence="7">
    <location>
        <begin position="15"/>
        <end position="98"/>
    </location>
</feature>
<dbReference type="SMART" id="SM00105">
    <property type="entry name" value="ArfGap"/>
    <property type="match status" value="1"/>
</dbReference>
<dbReference type="OMA" id="ASDALWH"/>
<dbReference type="InterPro" id="IPR001164">
    <property type="entry name" value="ArfGAP_dom"/>
</dbReference>
<evidence type="ECO:0000259" key="7">
    <source>
        <dbReference type="PROSITE" id="PS50115"/>
    </source>
</evidence>
<proteinExistence type="predicted"/>
<evidence type="ECO:0000313" key="8">
    <source>
        <dbReference type="EMBL" id="CUG89944.1"/>
    </source>
</evidence>
<dbReference type="PANTHER" id="PTHR45686">
    <property type="entry name" value="ADP-RIBOSYLATION FACTOR GTPASE ACTIVATING PROTEIN 3, ISOFORM H-RELATED"/>
    <property type="match status" value="1"/>
</dbReference>
<dbReference type="GO" id="GO:0005096">
    <property type="term" value="F:GTPase activator activity"/>
    <property type="evidence" value="ECO:0007669"/>
    <property type="project" value="UniProtKB-KW"/>
</dbReference>
<organism evidence="8 9">
    <name type="scientific">Bodo saltans</name>
    <name type="common">Flagellated protozoan</name>
    <dbReference type="NCBI Taxonomy" id="75058"/>
    <lineage>
        <taxon>Eukaryota</taxon>
        <taxon>Discoba</taxon>
        <taxon>Euglenozoa</taxon>
        <taxon>Kinetoplastea</taxon>
        <taxon>Metakinetoplastina</taxon>
        <taxon>Eubodonida</taxon>
        <taxon>Bodonidae</taxon>
        <taxon>Bodo</taxon>
    </lineage>
</organism>
<accession>A0A0S4JHE6</accession>
<dbReference type="GO" id="GO:0008270">
    <property type="term" value="F:zinc ion binding"/>
    <property type="evidence" value="ECO:0007669"/>
    <property type="project" value="UniProtKB-KW"/>
</dbReference>
<evidence type="ECO:0000256" key="2">
    <source>
        <dbReference type="ARBA" id="ARBA00022723"/>
    </source>
</evidence>
<evidence type="ECO:0000313" key="9">
    <source>
        <dbReference type="Proteomes" id="UP000051952"/>
    </source>
</evidence>
<dbReference type="PROSITE" id="PS50115">
    <property type="entry name" value="ARFGAP"/>
    <property type="match status" value="1"/>
</dbReference>
<dbReference type="GO" id="GO:0000139">
    <property type="term" value="C:Golgi membrane"/>
    <property type="evidence" value="ECO:0007669"/>
    <property type="project" value="GOC"/>
</dbReference>
<feature type="compositionally biased region" description="Polar residues" evidence="6">
    <location>
        <begin position="260"/>
        <end position="271"/>
    </location>
</feature>
<dbReference type="VEuPathDB" id="TriTrypDB:BSAL_24195"/>
<feature type="region of interest" description="Disordered" evidence="6">
    <location>
        <begin position="136"/>
        <end position="155"/>
    </location>
</feature>
<evidence type="ECO:0000256" key="6">
    <source>
        <dbReference type="SAM" id="MobiDB-lite"/>
    </source>
</evidence>
<evidence type="ECO:0000256" key="1">
    <source>
        <dbReference type="ARBA" id="ARBA00022468"/>
    </source>
</evidence>
<dbReference type="Pfam" id="PF01412">
    <property type="entry name" value="ArfGap"/>
    <property type="match status" value="1"/>
</dbReference>
<keyword evidence="4" id="KW-0862">Zinc</keyword>
<keyword evidence="9" id="KW-1185">Reference proteome</keyword>
<dbReference type="OrthoDB" id="983479at2759"/>
<dbReference type="EMBL" id="CYKH01001780">
    <property type="protein sequence ID" value="CUG89944.1"/>
    <property type="molecule type" value="Genomic_DNA"/>
</dbReference>
<dbReference type="Proteomes" id="UP000051952">
    <property type="component" value="Unassembled WGS sequence"/>
</dbReference>
<evidence type="ECO:0000256" key="4">
    <source>
        <dbReference type="ARBA" id="ARBA00022833"/>
    </source>
</evidence>
<dbReference type="AlphaFoldDB" id="A0A0S4JHE6"/>
<protein>
    <recommendedName>
        <fullName evidence="7">Arf-GAP domain-containing protein</fullName>
    </recommendedName>
</protein>
<evidence type="ECO:0000256" key="5">
    <source>
        <dbReference type="PROSITE-ProRule" id="PRU00288"/>
    </source>
</evidence>
<dbReference type="PANTHER" id="PTHR45686:SF24">
    <property type="entry name" value="FACTOR GTPASE ACTIVATING PROTEIN, PUTATIVE-RELATED"/>
    <property type="match status" value="1"/>
</dbReference>
<dbReference type="CDD" id="cd08831">
    <property type="entry name" value="ArfGap_ArfGap2_3_like"/>
    <property type="match status" value="1"/>
</dbReference>
<keyword evidence="2" id="KW-0479">Metal-binding</keyword>
<sequence length="371" mass="39320">MSDIPPLPENAAEAKVVVNALRSKLENKICFDCPAKNPSWCSVTYGIFLCMDCCGRHRGMGVHVSFMRSTELDEWKPEEARRMAVGGNSAARDFFKQHGCTDAKNRYNTIAAQMYKKRLDKICAGERVGIDRVPSSMEERQGSDWHQSPNATPTAETVHTFTTTVNSPASPSSTDATPTVVAISSTTVIGKKPLTVGSKGPAKKKGLGGIAKVEGTLEEASGTAVPISLLNDEDSKPKAPAQQPQNGSGYTAYGAKPAGSATNTSAPSYNESRGRFYGIGSDSNQQSTPSAAPAYSSSTSSGFGSSNARNGPDYGGVGSAPYNPRQEADNGPSGLQEAMWQVSDAWSSLREKATKSQESIGGKIKDFLDDL</sequence>
<feature type="compositionally biased region" description="Low complexity" evidence="6">
    <location>
        <begin position="287"/>
        <end position="306"/>
    </location>
</feature>
<dbReference type="InterPro" id="IPR037278">
    <property type="entry name" value="ARFGAP/RecO"/>
</dbReference>
<dbReference type="InterPro" id="IPR038508">
    <property type="entry name" value="ArfGAP_dom_sf"/>
</dbReference>
<keyword evidence="1" id="KW-0343">GTPase activation</keyword>
<dbReference type="SUPFAM" id="SSF57863">
    <property type="entry name" value="ArfGap/RecO-like zinc finger"/>
    <property type="match status" value="1"/>
</dbReference>
<name>A0A0S4JHE6_BODSA</name>
<gene>
    <name evidence="8" type="ORF">BSAL_24195</name>
</gene>
<dbReference type="Gene3D" id="1.10.220.150">
    <property type="entry name" value="Arf GTPase activating protein"/>
    <property type="match status" value="1"/>
</dbReference>
<keyword evidence="3 5" id="KW-0863">Zinc-finger</keyword>
<dbReference type="PRINTS" id="PR00405">
    <property type="entry name" value="REVINTRACTNG"/>
</dbReference>